<reference evidence="7 8" key="1">
    <citation type="submission" date="2018-11" db="EMBL/GenBank/DDBJ databases">
        <title>Genome sequence and assembly of Colletotrichum spinosum.</title>
        <authorList>
            <person name="Gan P."/>
            <person name="Shirasu K."/>
        </authorList>
    </citation>
    <scope>NUCLEOTIDE SEQUENCE [LARGE SCALE GENOMIC DNA]</scope>
    <source>
        <strain evidence="7 8">CBS 515.97</strain>
    </source>
</reference>
<accession>A0A4R8QKX2</accession>
<evidence type="ECO:0000256" key="4">
    <source>
        <dbReference type="ARBA" id="ARBA00023163"/>
    </source>
</evidence>
<dbReference type="Gene3D" id="4.10.240.10">
    <property type="entry name" value="Zn(2)-C6 fungal-type DNA-binding domain"/>
    <property type="match status" value="1"/>
</dbReference>
<evidence type="ECO:0000256" key="2">
    <source>
        <dbReference type="ARBA" id="ARBA00022723"/>
    </source>
</evidence>
<dbReference type="InterPro" id="IPR050815">
    <property type="entry name" value="TF_fung"/>
</dbReference>
<proteinExistence type="predicted"/>
<comment type="subcellular location">
    <subcellularLocation>
        <location evidence="1">Nucleus</location>
    </subcellularLocation>
</comment>
<dbReference type="CDD" id="cd12148">
    <property type="entry name" value="fungal_TF_MHR"/>
    <property type="match status" value="1"/>
</dbReference>
<evidence type="ECO:0000256" key="3">
    <source>
        <dbReference type="ARBA" id="ARBA00023015"/>
    </source>
</evidence>
<dbReference type="SMART" id="SM00066">
    <property type="entry name" value="GAL4"/>
    <property type="match status" value="1"/>
</dbReference>
<dbReference type="SUPFAM" id="SSF57701">
    <property type="entry name" value="Zn2/Cys6 DNA-binding domain"/>
    <property type="match status" value="1"/>
</dbReference>
<evidence type="ECO:0000313" key="7">
    <source>
        <dbReference type="EMBL" id="TDZ38810.1"/>
    </source>
</evidence>
<dbReference type="GO" id="GO:0000981">
    <property type="term" value="F:DNA-binding transcription factor activity, RNA polymerase II-specific"/>
    <property type="evidence" value="ECO:0007669"/>
    <property type="project" value="InterPro"/>
</dbReference>
<dbReference type="CDD" id="cd00067">
    <property type="entry name" value="GAL4"/>
    <property type="match status" value="1"/>
</dbReference>
<evidence type="ECO:0000313" key="8">
    <source>
        <dbReference type="Proteomes" id="UP000295083"/>
    </source>
</evidence>
<dbReference type="Pfam" id="PF00172">
    <property type="entry name" value="Zn_clus"/>
    <property type="match status" value="1"/>
</dbReference>
<dbReference type="PROSITE" id="PS00463">
    <property type="entry name" value="ZN2_CY6_FUNGAL_1"/>
    <property type="match status" value="1"/>
</dbReference>
<protein>
    <submittedName>
        <fullName evidence="7">Transcription factor BOA15</fullName>
    </submittedName>
</protein>
<dbReference type="PANTHER" id="PTHR47338:SF20">
    <property type="entry name" value="ZN(II)2CYS6 TRANSCRIPTION FACTOR (EUROFUNG)"/>
    <property type="match status" value="1"/>
</dbReference>
<gene>
    <name evidence="7" type="ORF">C8035_v006575</name>
</gene>
<dbReference type="Pfam" id="PF04082">
    <property type="entry name" value="Fungal_trans"/>
    <property type="match status" value="1"/>
</dbReference>
<dbReference type="EMBL" id="QAPG01000014">
    <property type="protein sequence ID" value="TDZ38810.1"/>
    <property type="molecule type" value="Genomic_DNA"/>
</dbReference>
<dbReference type="AlphaFoldDB" id="A0A4R8QKX2"/>
<feature type="domain" description="Zn(2)-C6 fungal-type" evidence="6">
    <location>
        <begin position="16"/>
        <end position="46"/>
    </location>
</feature>
<dbReference type="GO" id="GO:0006351">
    <property type="term" value="P:DNA-templated transcription"/>
    <property type="evidence" value="ECO:0007669"/>
    <property type="project" value="InterPro"/>
</dbReference>
<organism evidence="7 8">
    <name type="scientific">Colletotrichum spinosum</name>
    <dbReference type="NCBI Taxonomy" id="1347390"/>
    <lineage>
        <taxon>Eukaryota</taxon>
        <taxon>Fungi</taxon>
        <taxon>Dikarya</taxon>
        <taxon>Ascomycota</taxon>
        <taxon>Pezizomycotina</taxon>
        <taxon>Sordariomycetes</taxon>
        <taxon>Hypocreomycetidae</taxon>
        <taxon>Glomerellales</taxon>
        <taxon>Glomerellaceae</taxon>
        <taxon>Colletotrichum</taxon>
        <taxon>Colletotrichum orbiculare species complex</taxon>
    </lineage>
</organism>
<keyword evidence="8" id="KW-1185">Reference proteome</keyword>
<comment type="caution">
    <text evidence="7">The sequence shown here is derived from an EMBL/GenBank/DDBJ whole genome shotgun (WGS) entry which is preliminary data.</text>
</comment>
<keyword evidence="5" id="KW-0539">Nucleus</keyword>
<dbReference type="InterPro" id="IPR007219">
    <property type="entry name" value="XnlR_reg_dom"/>
</dbReference>
<keyword evidence="3" id="KW-0805">Transcription regulation</keyword>
<evidence type="ECO:0000259" key="6">
    <source>
        <dbReference type="PROSITE" id="PS50048"/>
    </source>
</evidence>
<name>A0A4R8QKX2_9PEZI</name>
<evidence type="ECO:0000256" key="1">
    <source>
        <dbReference type="ARBA" id="ARBA00004123"/>
    </source>
</evidence>
<dbReference type="InterPro" id="IPR036864">
    <property type="entry name" value="Zn2-C6_fun-type_DNA-bd_sf"/>
</dbReference>
<dbReference type="PROSITE" id="PS50048">
    <property type="entry name" value="ZN2_CY6_FUNGAL_2"/>
    <property type="match status" value="1"/>
</dbReference>
<sequence>MSADGGRCMASHAAQVCLTCKARKKKCDKALPGCGYCLRKNLSCRYRRRAPQRTARPDLRDEAGVSVPLLIYTSTSADEVFAKVLSLIRNTGQFVDDITHNYFQGLHGYLPFVSRARFQESLIALGATPPIDFSLLLLGICLTSFALHGRGQSDFPRKNSLSDRKKLYLTAKALLAQVQVIQPPTIRIVQANLLLSIYEYCTGKPEEAFTSITTCARLAYNAKLHRAHYGLSTTKDDGGTVKCSTHFDDQLQQDEAANTWWTIFICERSIWGEAANPDQPLVSRIPDGDQTVLPAEQSGRQSSDPNAAWTVGNLRSVHGIGPFGRAAQASWLLDKFVTVSQAKDVPDKLEKMQALDLELQGFLSLLLQQHVKEGAILTMFKLHQNILDHRTNAVLVGSAQLEGLIRRSRGALDAATEMVLDIVETHATSLDSGISTAISYPYLVEAGLQHVRGKISSKGNVWLDDAETRFQRALRSLQSSRGPDENGSANISVYPTTLENIFQGEVKTKASN</sequence>
<evidence type="ECO:0000256" key="5">
    <source>
        <dbReference type="ARBA" id="ARBA00023242"/>
    </source>
</evidence>
<dbReference type="GO" id="GO:0003677">
    <property type="term" value="F:DNA binding"/>
    <property type="evidence" value="ECO:0007669"/>
    <property type="project" value="InterPro"/>
</dbReference>
<dbReference type="InterPro" id="IPR001138">
    <property type="entry name" value="Zn2Cys6_DnaBD"/>
</dbReference>
<keyword evidence="4" id="KW-0804">Transcription</keyword>
<dbReference type="GO" id="GO:0005634">
    <property type="term" value="C:nucleus"/>
    <property type="evidence" value="ECO:0007669"/>
    <property type="project" value="UniProtKB-SubCell"/>
</dbReference>
<dbReference type="GO" id="GO:0008270">
    <property type="term" value="F:zinc ion binding"/>
    <property type="evidence" value="ECO:0007669"/>
    <property type="project" value="InterPro"/>
</dbReference>
<dbReference type="Proteomes" id="UP000295083">
    <property type="component" value="Unassembled WGS sequence"/>
</dbReference>
<keyword evidence="2" id="KW-0479">Metal-binding</keyword>
<dbReference type="PANTHER" id="PTHR47338">
    <property type="entry name" value="ZN(II)2CYS6 TRANSCRIPTION FACTOR (EUROFUNG)-RELATED"/>
    <property type="match status" value="1"/>
</dbReference>